<proteinExistence type="predicted"/>
<evidence type="ECO:0000256" key="1">
    <source>
        <dbReference type="ARBA" id="ARBA00022837"/>
    </source>
</evidence>
<evidence type="ECO:0000259" key="2">
    <source>
        <dbReference type="PROSITE" id="PS50222"/>
    </source>
</evidence>
<dbReference type="AlphaFoldDB" id="A0A7S1Q9R2"/>
<dbReference type="PROSITE" id="PS00018">
    <property type="entry name" value="EF_HAND_1"/>
    <property type="match status" value="1"/>
</dbReference>
<name>A0A7S1Q9R2_ALECA</name>
<dbReference type="Pfam" id="PF13499">
    <property type="entry name" value="EF-hand_7"/>
    <property type="match status" value="1"/>
</dbReference>
<dbReference type="PROSITE" id="PS50222">
    <property type="entry name" value="EF_HAND_2"/>
    <property type="match status" value="2"/>
</dbReference>
<reference evidence="3" key="1">
    <citation type="submission" date="2021-01" db="EMBL/GenBank/DDBJ databases">
        <authorList>
            <person name="Corre E."/>
            <person name="Pelletier E."/>
            <person name="Niang G."/>
            <person name="Scheremetjew M."/>
            <person name="Finn R."/>
            <person name="Kale V."/>
            <person name="Holt S."/>
            <person name="Cochrane G."/>
            <person name="Meng A."/>
            <person name="Brown T."/>
            <person name="Cohen L."/>
        </authorList>
    </citation>
    <scope>NUCLEOTIDE SEQUENCE</scope>
    <source>
        <strain evidence="3">OF101</strain>
    </source>
</reference>
<accession>A0A7S1Q9R2</accession>
<feature type="domain" description="EF-hand" evidence="2">
    <location>
        <begin position="83"/>
        <end position="118"/>
    </location>
</feature>
<dbReference type="SUPFAM" id="SSF47473">
    <property type="entry name" value="EF-hand"/>
    <property type="match status" value="1"/>
</dbReference>
<gene>
    <name evidence="3" type="ORF">ACAT0790_LOCUS19009</name>
</gene>
<dbReference type="Gene3D" id="1.10.238.10">
    <property type="entry name" value="EF-hand"/>
    <property type="match status" value="1"/>
</dbReference>
<dbReference type="InterPro" id="IPR018247">
    <property type="entry name" value="EF_Hand_1_Ca_BS"/>
</dbReference>
<sequence length="203" mass="22745">MVRICCPSCGYQWNTRPDFDWDQCVKCYAPLPPDAQKRCAVGPPTEQRKAKMRQRFDAMDLSGDGTLDFDEMAALLRKGNPGLSDIELWTLYKNVDKNLDGKISFDEFYDYLYAPARESVSPKSPLLQRGSLPAHERCVVNAGAPHSFKFGKCTFCGVAQGSCEPVNVNKQKLYKLKTMDCPEGGSHQFKFAKCAKCGKSEYS</sequence>
<dbReference type="EMBL" id="HBGE01031466">
    <property type="protein sequence ID" value="CAD9124563.1"/>
    <property type="molecule type" value="Transcribed_RNA"/>
</dbReference>
<evidence type="ECO:0000313" key="3">
    <source>
        <dbReference type="EMBL" id="CAD9124563.1"/>
    </source>
</evidence>
<protein>
    <recommendedName>
        <fullName evidence="2">EF-hand domain-containing protein</fullName>
    </recommendedName>
</protein>
<feature type="domain" description="EF-hand" evidence="2">
    <location>
        <begin position="47"/>
        <end position="82"/>
    </location>
</feature>
<dbReference type="InterPro" id="IPR002048">
    <property type="entry name" value="EF_hand_dom"/>
</dbReference>
<dbReference type="InterPro" id="IPR011992">
    <property type="entry name" value="EF-hand-dom_pair"/>
</dbReference>
<dbReference type="CDD" id="cd00051">
    <property type="entry name" value="EFh"/>
    <property type="match status" value="1"/>
</dbReference>
<organism evidence="3">
    <name type="scientific">Alexandrium catenella</name>
    <name type="common">Red tide dinoflagellate</name>
    <name type="synonym">Gonyaulax catenella</name>
    <dbReference type="NCBI Taxonomy" id="2925"/>
    <lineage>
        <taxon>Eukaryota</taxon>
        <taxon>Sar</taxon>
        <taxon>Alveolata</taxon>
        <taxon>Dinophyceae</taxon>
        <taxon>Gonyaulacales</taxon>
        <taxon>Pyrocystaceae</taxon>
        <taxon>Alexandrium</taxon>
    </lineage>
</organism>
<dbReference type="GO" id="GO:0005509">
    <property type="term" value="F:calcium ion binding"/>
    <property type="evidence" value="ECO:0007669"/>
    <property type="project" value="InterPro"/>
</dbReference>
<keyword evidence="1" id="KW-0106">Calcium</keyword>